<gene>
    <name evidence="2" type="ORF">CSC3H3_03975</name>
</gene>
<reference evidence="2 3" key="1">
    <citation type="submission" date="2017-10" db="EMBL/GenBank/DDBJ databases">
        <title>Biodiversity and function of Thalassospira species in the particle-attached aromatic-hydrocarbon-degrading consortia from the surface seawater of the China South Sea.</title>
        <authorList>
            <person name="Dong C."/>
            <person name="Liu R."/>
            <person name="Shao Z."/>
        </authorList>
    </citation>
    <scope>NUCLEOTIDE SEQUENCE [LARGE SCALE GENOMIC DNA]</scope>
    <source>
        <strain evidence="2 3">CSC3H3</strain>
    </source>
</reference>
<name>A0ABM6Q7P8_9PROT</name>
<evidence type="ECO:0000256" key="1">
    <source>
        <dbReference type="SAM" id="MobiDB-lite"/>
    </source>
</evidence>
<sequence>MLGAVLAGCSFVDQGAIDYHVDRSSSAGAMYLEGKYATANGGSTGAIVAGDTITLDLKQVFMKDFIESALFSDDKQGEIAIVANVYEMSDQSGRNAVDYGPNSVKSGRVIYYSDDVRPGQFLNLSQLPVYGPIRYNGNRLVIQLYILELDSVGSEAVSSLLKKLAELGGAAYPPASSTLRVLDSLGSALLQGNKNDTVFSYTMTLLPAQNGASFSEPAVLTAGNYVFVRKQERQSDFRWCDVFYAQSRGRLVVANPKPTDGKCPAGGIAKSNEQDENALPLFRDETYVVVQIEKGYDSISLDLQQATFDTLIAQLDAKTTSDIAAVEKVTDSYVASVRRINNYKDVKGMLQTLSQTGVVQAQAENAAFELMQIVGEAARTANAADLGQDAEPTLQEEDLQSTLRHIRLLVPTDANVTLAKIAPVSGGVVTVDSAVVDAIRAELVNAAIAAAPAAQANTDASAGAGTTAPDAAAGTGG</sequence>
<protein>
    <submittedName>
        <fullName evidence="2">Uncharacterized protein</fullName>
    </submittedName>
</protein>
<accession>A0ABM6Q7P8</accession>
<organism evidence="2 3">
    <name type="scientific">Thalassospira marina</name>
    <dbReference type="NCBI Taxonomy" id="2048283"/>
    <lineage>
        <taxon>Bacteria</taxon>
        <taxon>Pseudomonadati</taxon>
        <taxon>Pseudomonadota</taxon>
        <taxon>Alphaproteobacteria</taxon>
        <taxon>Rhodospirillales</taxon>
        <taxon>Thalassospiraceae</taxon>
        <taxon>Thalassospira</taxon>
    </lineage>
</organism>
<proteinExistence type="predicted"/>
<dbReference type="Proteomes" id="UP000233458">
    <property type="component" value="Chromosome"/>
</dbReference>
<evidence type="ECO:0000313" key="2">
    <source>
        <dbReference type="EMBL" id="AUG51968.1"/>
    </source>
</evidence>
<keyword evidence="3" id="KW-1185">Reference proteome</keyword>
<feature type="region of interest" description="Disordered" evidence="1">
    <location>
        <begin position="455"/>
        <end position="477"/>
    </location>
</feature>
<evidence type="ECO:0000313" key="3">
    <source>
        <dbReference type="Proteomes" id="UP000233458"/>
    </source>
</evidence>
<dbReference type="EMBL" id="CP024199">
    <property type="protein sequence ID" value="AUG51968.1"/>
    <property type="molecule type" value="Genomic_DNA"/>
</dbReference>